<evidence type="ECO:0000313" key="2">
    <source>
        <dbReference type="Proteomes" id="UP000440498"/>
    </source>
</evidence>
<organism evidence="1 2">
    <name type="scientific">Rugamonas aquatica</name>
    <dbReference type="NCBI Taxonomy" id="2743357"/>
    <lineage>
        <taxon>Bacteria</taxon>
        <taxon>Pseudomonadati</taxon>
        <taxon>Pseudomonadota</taxon>
        <taxon>Betaproteobacteria</taxon>
        <taxon>Burkholderiales</taxon>
        <taxon>Oxalobacteraceae</taxon>
        <taxon>Telluria group</taxon>
        <taxon>Rugamonas</taxon>
    </lineage>
</organism>
<keyword evidence="2" id="KW-1185">Reference proteome</keyword>
<dbReference type="AlphaFoldDB" id="A0A6A7MVL1"/>
<evidence type="ECO:0000313" key="1">
    <source>
        <dbReference type="EMBL" id="MQA37053.1"/>
    </source>
</evidence>
<accession>A0A6A7MVL1</accession>
<dbReference type="RefSeq" id="WP_152836393.1">
    <property type="nucleotide sequence ID" value="NZ_WHUG01000001.1"/>
</dbReference>
<sequence length="508" mass="59060">MTAQVAGQRRRWAGADLIPLPFESTSSATLLFAWINVMTFKTMRQYPELRKLMFNAGGFRVKDEAGFPIIDSRSVYPLEFGIPEVDRCWISSRFRYCPLCLEAGYHSVLFQILPLTCCPFHRVPLSDRCHCCDANTPDIRDARIFIKPYCCDRCKNPLGGVIPSLETHTDFRSIFAQVQSALQPYSSWWLAVKTAHRHLSVDYYDASETQKRRWWNSTEFAKAVVYKQTPRREFVPPSRYPEEQVVTINWVCRYADHVPAYSATSSASSYGEAMYRFTLARLRRWITREDGLSAKEFNDLVVRHNFSERSTCSVRLRAFVAFRCHMESRFVLGGANNLVSQDNAVLNAGLFQNVASYGSRTARLEWLATFLALYASWHARMAHGMESDLHSVWEEAPFYEKHLCAYSRFFQSYDIEPEFKYGQPSFAYENRQAWFEGEVSFLKVEGMSLWPWSRKDKAAREQHHFHADRRFPSDYLQEKHISNPSGHWYVKNVRKFIPAGSWPPPQAY</sequence>
<proteinExistence type="predicted"/>
<dbReference type="EMBL" id="WHUG01000001">
    <property type="protein sequence ID" value="MQA37053.1"/>
    <property type="molecule type" value="Genomic_DNA"/>
</dbReference>
<comment type="caution">
    <text evidence="1">The sequence shown here is derived from an EMBL/GenBank/DDBJ whole genome shotgun (WGS) entry which is preliminary data.</text>
</comment>
<gene>
    <name evidence="1" type="ORF">GEV02_02725</name>
</gene>
<dbReference type="Proteomes" id="UP000440498">
    <property type="component" value="Unassembled WGS sequence"/>
</dbReference>
<evidence type="ECO:0008006" key="3">
    <source>
        <dbReference type="Google" id="ProtNLM"/>
    </source>
</evidence>
<reference evidence="1 2" key="1">
    <citation type="submission" date="2019-10" db="EMBL/GenBank/DDBJ databases">
        <title>Two novel species isolated from a subtropical stream in China.</title>
        <authorList>
            <person name="Lu H."/>
        </authorList>
    </citation>
    <scope>NUCLEOTIDE SEQUENCE [LARGE SCALE GENOMIC DNA]</scope>
    <source>
        <strain evidence="1 2">FT29W</strain>
    </source>
</reference>
<protein>
    <recommendedName>
        <fullName evidence="3">TniQ protein</fullName>
    </recommendedName>
</protein>
<name>A0A6A7MVL1_9BURK</name>